<keyword evidence="4" id="KW-1185">Reference proteome</keyword>
<dbReference type="Gramene" id="KRH50880">
    <property type="protein sequence ID" value="KRH50880"/>
    <property type="gene ID" value="GLYMA_07G249500"/>
</dbReference>
<evidence type="ECO:0000256" key="1">
    <source>
        <dbReference type="SAM" id="Phobius"/>
    </source>
</evidence>
<evidence type="ECO:0000313" key="2">
    <source>
        <dbReference type="EMBL" id="KRH50880.1"/>
    </source>
</evidence>
<keyword evidence="1" id="KW-0812">Transmembrane</keyword>
<dbReference type="EMBL" id="CM000840">
    <property type="protein sequence ID" value="KRH50880.1"/>
    <property type="molecule type" value="Genomic_DNA"/>
</dbReference>
<proteinExistence type="predicted"/>
<reference evidence="2" key="3">
    <citation type="submission" date="2018-07" db="EMBL/GenBank/DDBJ databases">
        <title>WGS assembly of Glycine max.</title>
        <authorList>
            <person name="Schmutz J."/>
            <person name="Cannon S."/>
            <person name="Schlueter J."/>
            <person name="Ma J."/>
            <person name="Mitros T."/>
            <person name="Nelson W."/>
            <person name="Hyten D."/>
            <person name="Song Q."/>
            <person name="Thelen J."/>
            <person name="Cheng J."/>
            <person name="Xu D."/>
            <person name="Hellsten U."/>
            <person name="May G."/>
            <person name="Yu Y."/>
            <person name="Sakurai T."/>
            <person name="Umezawa T."/>
            <person name="Bhattacharyya M."/>
            <person name="Sandhu D."/>
            <person name="Valliyodan B."/>
            <person name="Lindquist E."/>
            <person name="Peto M."/>
            <person name="Grant D."/>
            <person name="Shu S."/>
            <person name="Goodstein D."/>
            <person name="Barry K."/>
            <person name="Futrell-Griggs M."/>
            <person name="Abernathy B."/>
            <person name="Du J."/>
            <person name="Tian Z."/>
            <person name="Zhu L."/>
            <person name="Gill N."/>
            <person name="Joshi T."/>
            <person name="Libault M."/>
            <person name="Sethuraman A."/>
            <person name="Zhang X."/>
            <person name="Shinozaki K."/>
            <person name="Nguyen H."/>
            <person name="Wing R."/>
            <person name="Cregan P."/>
            <person name="Specht J."/>
            <person name="Grimwood J."/>
            <person name="Rokhsar D."/>
            <person name="Stacey G."/>
            <person name="Shoemaker R."/>
            <person name="Jackson S."/>
        </authorList>
    </citation>
    <scope>NUCLEOTIDE SEQUENCE</scope>
    <source>
        <tissue evidence="2">Callus</tissue>
    </source>
</reference>
<sequence>MSVDFDIPCEEFMLVLSSMLDQGLQFFIFDFCENLFYVFPFLLVIWEELFHLKFVNICNYPGRQFLSSLLAQTARKP</sequence>
<gene>
    <name evidence="2" type="ORF">GLYMA_07G249500</name>
</gene>
<reference evidence="2 3" key="1">
    <citation type="journal article" date="2010" name="Nature">
        <title>Genome sequence of the palaeopolyploid soybean.</title>
        <authorList>
            <person name="Schmutz J."/>
            <person name="Cannon S.B."/>
            <person name="Schlueter J."/>
            <person name="Ma J."/>
            <person name="Mitros T."/>
            <person name="Nelson W."/>
            <person name="Hyten D.L."/>
            <person name="Song Q."/>
            <person name="Thelen J.J."/>
            <person name="Cheng J."/>
            <person name="Xu D."/>
            <person name="Hellsten U."/>
            <person name="May G.D."/>
            <person name="Yu Y."/>
            <person name="Sakurai T."/>
            <person name="Umezawa T."/>
            <person name="Bhattacharyya M.K."/>
            <person name="Sandhu D."/>
            <person name="Valliyodan B."/>
            <person name="Lindquist E."/>
            <person name="Peto M."/>
            <person name="Grant D."/>
            <person name="Shu S."/>
            <person name="Goodstein D."/>
            <person name="Barry K."/>
            <person name="Futrell-Griggs M."/>
            <person name="Abernathy B."/>
            <person name="Du J."/>
            <person name="Tian Z."/>
            <person name="Zhu L."/>
            <person name="Gill N."/>
            <person name="Joshi T."/>
            <person name="Libault M."/>
            <person name="Sethuraman A."/>
            <person name="Zhang X.-C."/>
            <person name="Shinozaki K."/>
            <person name="Nguyen H.T."/>
            <person name="Wing R.A."/>
            <person name="Cregan P."/>
            <person name="Specht J."/>
            <person name="Grimwood J."/>
            <person name="Rokhsar D."/>
            <person name="Stacey G."/>
            <person name="Shoemaker R.C."/>
            <person name="Jackson S.A."/>
        </authorList>
    </citation>
    <scope>NUCLEOTIDE SEQUENCE [LARGE SCALE GENOMIC DNA]</scope>
    <source>
        <strain evidence="3">cv. Williams 82</strain>
        <tissue evidence="2">Callus</tissue>
    </source>
</reference>
<keyword evidence="1" id="KW-1133">Transmembrane helix</keyword>
<name>A0A0R0J7W2_SOYBN</name>
<evidence type="ECO:0000313" key="4">
    <source>
        <dbReference type="Proteomes" id="UP000008827"/>
    </source>
</evidence>
<organism evidence="2">
    <name type="scientific">Glycine max</name>
    <name type="common">Soybean</name>
    <name type="synonym">Glycine hispida</name>
    <dbReference type="NCBI Taxonomy" id="3847"/>
    <lineage>
        <taxon>Eukaryota</taxon>
        <taxon>Viridiplantae</taxon>
        <taxon>Streptophyta</taxon>
        <taxon>Embryophyta</taxon>
        <taxon>Tracheophyta</taxon>
        <taxon>Spermatophyta</taxon>
        <taxon>Magnoliopsida</taxon>
        <taxon>eudicotyledons</taxon>
        <taxon>Gunneridae</taxon>
        <taxon>Pentapetalae</taxon>
        <taxon>rosids</taxon>
        <taxon>fabids</taxon>
        <taxon>Fabales</taxon>
        <taxon>Fabaceae</taxon>
        <taxon>Papilionoideae</taxon>
        <taxon>50 kb inversion clade</taxon>
        <taxon>NPAAA clade</taxon>
        <taxon>indigoferoid/millettioid clade</taxon>
        <taxon>Phaseoleae</taxon>
        <taxon>Glycine</taxon>
        <taxon>Glycine subgen. Soja</taxon>
    </lineage>
</organism>
<keyword evidence="1" id="KW-0472">Membrane</keyword>
<evidence type="ECO:0000313" key="3">
    <source>
        <dbReference type="EnsemblPlants" id="KRH50880"/>
    </source>
</evidence>
<dbReference type="Proteomes" id="UP000008827">
    <property type="component" value="Chromosome 7"/>
</dbReference>
<dbReference type="AlphaFoldDB" id="A0A0R0J7W2"/>
<dbReference type="EnsemblPlants" id="KRH50880">
    <property type="protein sequence ID" value="KRH50880"/>
    <property type="gene ID" value="GLYMA_07G249500"/>
</dbReference>
<reference evidence="3" key="2">
    <citation type="submission" date="2018-02" db="UniProtKB">
        <authorList>
            <consortium name="EnsemblPlants"/>
        </authorList>
    </citation>
    <scope>IDENTIFICATION</scope>
    <source>
        <strain evidence="3">Williams 82</strain>
    </source>
</reference>
<protein>
    <submittedName>
        <fullName evidence="2 3">Uncharacterized protein</fullName>
    </submittedName>
</protein>
<accession>A0A0R0J7W2</accession>
<feature type="transmembrane region" description="Helical" evidence="1">
    <location>
        <begin position="24"/>
        <end position="46"/>
    </location>
</feature>
<dbReference type="InParanoid" id="A0A0R0J7W2"/>